<reference evidence="3 4" key="1">
    <citation type="submission" date="2020-07" db="EMBL/GenBank/DDBJ databases">
        <title>Comparative genomics of pyrophilous fungi reveals a link between fire events and developmental genes.</title>
        <authorList>
            <consortium name="DOE Joint Genome Institute"/>
            <person name="Steindorff A.S."/>
            <person name="Carver A."/>
            <person name="Calhoun S."/>
            <person name="Stillman K."/>
            <person name="Liu H."/>
            <person name="Lipzen A."/>
            <person name="Pangilinan J."/>
            <person name="Labutti K."/>
            <person name="Bruns T.D."/>
            <person name="Grigoriev I.V."/>
        </authorList>
    </citation>
    <scope>NUCLEOTIDE SEQUENCE [LARGE SCALE GENOMIC DNA]</scope>
    <source>
        <strain evidence="3 4">CBS 144469</strain>
    </source>
</reference>
<dbReference type="InterPro" id="IPR000253">
    <property type="entry name" value="FHA_dom"/>
</dbReference>
<proteinExistence type="predicted"/>
<sequence length="278" mass="30269">MSDNEIEFLGSNPAVPPALQRPVTGIVLHVDSYGSDDSYRLAFSRLNSSVIHVGRRPGIESESRTRDIDSGRVMFRCPVVSRKHAKIAFSDSGHVYLTDLSSHHGTHVRKAGEMFSKSLKAEVPTRLSDGDTITFGKKVGRHSDDSVQPVVVRTEMVRTIKPLVVPATPSDKSVSRSPSGGYGVYSSDKLPSPCYDSDSDVEEIQPPSTRRAGSFSSFPCKAFDVLKRLIPPSHSPTNVDKSNGAGSTGGAILAPRFSPLDHQRRQPKSPVRFLVLFL</sequence>
<organism evidence="3 4">
    <name type="scientific">Ephemerocybe angulata</name>
    <dbReference type="NCBI Taxonomy" id="980116"/>
    <lineage>
        <taxon>Eukaryota</taxon>
        <taxon>Fungi</taxon>
        <taxon>Dikarya</taxon>
        <taxon>Basidiomycota</taxon>
        <taxon>Agaricomycotina</taxon>
        <taxon>Agaricomycetes</taxon>
        <taxon>Agaricomycetidae</taxon>
        <taxon>Agaricales</taxon>
        <taxon>Agaricineae</taxon>
        <taxon>Psathyrellaceae</taxon>
        <taxon>Ephemerocybe</taxon>
    </lineage>
</organism>
<dbReference type="EMBL" id="JACGCI010000043">
    <property type="protein sequence ID" value="KAF6752664.1"/>
    <property type="molecule type" value="Genomic_DNA"/>
</dbReference>
<accession>A0A8H6HT13</accession>
<keyword evidence="4" id="KW-1185">Reference proteome</keyword>
<evidence type="ECO:0000259" key="2">
    <source>
        <dbReference type="PROSITE" id="PS50006"/>
    </source>
</evidence>
<feature type="compositionally biased region" description="Polar residues" evidence="1">
    <location>
        <begin position="235"/>
        <end position="245"/>
    </location>
</feature>
<dbReference type="Pfam" id="PF00498">
    <property type="entry name" value="FHA"/>
    <property type="match status" value="1"/>
</dbReference>
<feature type="domain" description="FHA" evidence="2">
    <location>
        <begin position="51"/>
        <end position="108"/>
    </location>
</feature>
<dbReference type="PANTHER" id="PTHR23308">
    <property type="entry name" value="NUCLEAR INHIBITOR OF PROTEIN PHOSPHATASE-1"/>
    <property type="match status" value="1"/>
</dbReference>
<dbReference type="CDD" id="cd00060">
    <property type="entry name" value="FHA"/>
    <property type="match status" value="1"/>
</dbReference>
<feature type="region of interest" description="Disordered" evidence="1">
    <location>
        <begin position="167"/>
        <end position="215"/>
    </location>
</feature>
<dbReference type="Proteomes" id="UP000521943">
    <property type="component" value="Unassembled WGS sequence"/>
</dbReference>
<evidence type="ECO:0000313" key="4">
    <source>
        <dbReference type="Proteomes" id="UP000521943"/>
    </source>
</evidence>
<gene>
    <name evidence="3" type="ORF">DFP72DRAFT_1070233</name>
</gene>
<dbReference type="InterPro" id="IPR008984">
    <property type="entry name" value="SMAD_FHA_dom_sf"/>
</dbReference>
<dbReference type="InterPro" id="IPR050923">
    <property type="entry name" value="Cell_Proc_Reg/RNA_Proc"/>
</dbReference>
<evidence type="ECO:0000256" key="1">
    <source>
        <dbReference type="SAM" id="MobiDB-lite"/>
    </source>
</evidence>
<protein>
    <recommendedName>
        <fullName evidence="2">FHA domain-containing protein</fullName>
    </recommendedName>
</protein>
<dbReference type="OrthoDB" id="4096268at2759"/>
<dbReference type="PROSITE" id="PS50006">
    <property type="entry name" value="FHA_DOMAIN"/>
    <property type="match status" value="1"/>
</dbReference>
<dbReference type="AlphaFoldDB" id="A0A8H6HT13"/>
<comment type="caution">
    <text evidence="3">The sequence shown here is derived from an EMBL/GenBank/DDBJ whole genome shotgun (WGS) entry which is preliminary data.</text>
</comment>
<name>A0A8H6HT13_9AGAR</name>
<dbReference type="Gene3D" id="2.60.200.20">
    <property type="match status" value="1"/>
</dbReference>
<dbReference type="SUPFAM" id="SSF49879">
    <property type="entry name" value="SMAD/FHA domain"/>
    <property type="match status" value="1"/>
</dbReference>
<evidence type="ECO:0000313" key="3">
    <source>
        <dbReference type="EMBL" id="KAF6752664.1"/>
    </source>
</evidence>
<feature type="region of interest" description="Disordered" evidence="1">
    <location>
        <begin position="232"/>
        <end position="269"/>
    </location>
</feature>